<gene>
    <name evidence="2" type="ORF">B0X71_04680</name>
</gene>
<keyword evidence="1" id="KW-1133">Transmembrane helix</keyword>
<keyword evidence="1" id="KW-0472">Membrane</keyword>
<feature type="transmembrane region" description="Helical" evidence="1">
    <location>
        <begin position="20"/>
        <end position="38"/>
    </location>
</feature>
<feature type="transmembrane region" description="Helical" evidence="1">
    <location>
        <begin position="154"/>
        <end position="173"/>
    </location>
</feature>
<feature type="transmembrane region" description="Helical" evidence="1">
    <location>
        <begin position="108"/>
        <end position="134"/>
    </location>
</feature>
<proteinExistence type="predicted"/>
<dbReference type="Gene3D" id="1.10.1760.20">
    <property type="match status" value="1"/>
</dbReference>
<dbReference type="NCBIfam" id="TIGR02357">
    <property type="entry name" value="ECF_ThiT_YuaJ"/>
    <property type="match status" value="1"/>
</dbReference>
<organism evidence="2 3">
    <name type="scientific">Planococcus lenghuensis</name>
    <dbReference type="NCBI Taxonomy" id="2213202"/>
    <lineage>
        <taxon>Bacteria</taxon>
        <taxon>Bacillati</taxon>
        <taxon>Bacillota</taxon>
        <taxon>Bacilli</taxon>
        <taxon>Bacillales</taxon>
        <taxon>Caryophanaceae</taxon>
        <taxon>Planococcus</taxon>
    </lineage>
</organism>
<name>A0A1Q2L3K1_9BACL</name>
<keyword evidence="3" id="KW-1185">Reference proteome</keyword>
<accession>A0A1Q2L3K1</accession>
<evidence type="ECO:0000313" key="3">
    <source>
        <dbReference type="Proteomes" id="UP000188184"/>
    </source>
</evidence>
<dbReference type="GO" id="GO:0005886">
    <property type="term" value="C:plasma membrane"/>
    <property type="evidence" value="ECO:0007669"/>
    <property type="project" value="InterPro"/>
</dbReference>
<dbReference type="EMBL" id="CP019640">
    <property type="protein sequence ID" value="AQQ55001.1"/>
    <property type="molecule type" value="Genomic_DNA"/>
</dbReference>
<reference evidence="2 3" key="1">
    <citation type="submission" date="2017-02" db="EMBL/GenBank/DDBJ databases">
        <title>The complete genomic sequence of a novel cold adapted crude oil-degrading bacterium Planococcus qaidamina Y42.</title>
        <authorList>
            <person name="Yang R."/>
        </authorList>
    </citation>
    <scope>NUCLEOTIDE SEQUENCE [LARGE SCALE GENOMIC DNA]</scope>
    <source>
        <strain evidence="2 3">Y42</strain>
    </source>
</reference>
<evidence type="ECO:0000313" key="2">
    <source>
        <dbReference type="EMBL" id="AQQ55001.1"/>
    </source>
</evidence>
<keyword evidence="1" id="KW-0812">Transmembrane</keyword>
<dbReference type="Pfam" id="PF09515">
    <property type="entry name" value="Thia_YuaJ"/>
    <property type="match status" value="1"/>
</dbReference>
<feature type="transmembrane region" description="Helical" evidence="1">
    <location>
        <begin position="79"/>
        <end position="96"/>
    </location>
</feature>
<dbReference type="InterPro" id="IPR012651">
    <property type="entry name" value="Thia_Transptr_ThiT"/>
</dbReference>
<dbReference type="Proteomes" id="UP000188184">
    <property type="component" value="Chromosome"/>
</dbReference>
<evidence type="ECO:0000256" key="1">
    <source>
        <dbReference type="SAM" id="Phobius"/>
    </source>
</evidence>
<protein>
    <submittedName>
        <fullName evidence="2">Energy-coupled thiamine transporter ThiT</fullName>
    </submittedName>
</protein>
<dbReference type="KEGG" id="pmar:B0X71_04680"/>
<dbReference type="GO" id="GO:0015234">
    <property type="term" value="F:thiamine transmembrane transporter activity"/>
    <property type="evidence" value="ECO:0007669"/>
    <property type="project" value="InterPro"/>
</dbReference>
<sequence length="181" mass="19366">MEIAIFGALAFVLDFIAFKMPQGGSVSLVMIPLVLMTFRRGIGAGIATGLLVGLLQILAGPSVAPLTFGFVVMQVILDYLLAYAVVGFAGVMRGMYLKGLKAEKKGKMVAAVVIGTLIASILRYLVHVTTGYLFFGMYAEGNPLVYSIVYNATYMIPLFLLTAAVCSVLFITAPRLTNPEL</sequence>
<dbReference type="AlphaFoldDB" id="A0A1Q2L3K1"/>